<protein>
    <recommendedName>
        <fullName evidence="1">Glycosyl transferase family 1 domain-containing protein</fullName>
    </recommendedName>
</protein>
<dbReference type="PANTHER" id="PTHR12526:SF630">
    <property type="entry name" value="GLYCOSYLTRANSFERASE"/>
    <property type="match status" value="1"/>
</dbReference>
<sequence length="419" mass="48944">MNIYYIINGRLPTEKANGYQISQMCQALIENGTKVRLLRPSRELNQSHKQYQDNLKDFYNLRLNLDVDVIPAFDVQSFLHKNTPFLDKFQPVWNLMNMILFTIGLAFYFKKVSSDKNNYIYIRDVNICSWLRFLLPRELKDKIILELHYLPEKINRKKRYAEILKSCHRIIAITHKMKIDLVSLGLDERLIHVEHDGVDLQSFSISKSKNEVREELGFPVERFIIGYVGNFHTNGREKGIDDLIRASRAVLDSNPSVYFYFIGGPMDRVERYVLIIKEMSLPRERFVFMDRVPTSVVPKVMKACDILTIPLPWNEHFAFYMSPMKLFEYMNAGVPIFATNVESLQEVIAHNESAYMVQHSNQYEMEKGLVELANDAKLRNRLANNAISEVQEYSWDKRAKRIINFINSNGLNLNVGNNL</sequence>
<proteinExistence type="predicted"/>
<accession>A0A2M6K8S4</accession>
<dbReference type="Pfam" id="PF00534">
    <property type="entry name" value="Glycos_transf_1"/>
    <property type="match status" value="1"/>
</dbReference>
<evidence type="ECO:0000259" key="1">
    <source>
        <dbReference type="Pfam" id="PF00534"/>
    </source>
</evidence>
<dbReference type="Proteomes" id="UP000230869">
    <property type="component" value="Unassembled WGS sequence"/>
</dbReference>
<name>A0A2M6K8S4_9BACT</name>
<gene>
    <name evidence="2" type="ORF">COV49_03420</name>
</gene>
<evidence type="ECO:0000313" key="3">
    <source>
        <dbReference type="Proteomes" id="UP000230869"/>
    </source>
</evidence>
<evidence type="ECO:0000313" key="2">
    <source>
        <dbReference type="EMBL" id="PIR13064.1"/>
    </source>
</evidence>
<reference evidence="2 3" key="1">
    <citation type="submission" date="2017-09" db="EMBL/GenBank/DDBJ databases">
        <title>Depth-based differentiation of microbial function through sediment-hosted aquifers and enrichment of novel symbionts in the deep terrestrial subsurface.</title>
        <authorList>
            <person name="Probst A.J."/>
            <person name="Ladd B."/>
            <person name="Jarett J.K."/>
            <person name="Geller-Mcgrath D.E."/>
            <person name="Sieber C.M."/>
            <person name="Emerson J.B."/>
            <person name="Anantharaman K."/>
            <person name="Thomas B.C."/>
            <person name="Malmstrom R."/>
            <person name="Stieglmeier M."/>
            <person name="Klingl A."/>
            <person name="Woyke T."/>
            <person name="Ryan C.M."/>
            <person name="Banfield J.F."/>
        </authorList>
    </citation>
    <scope>NUCLEOTIDE SEQUENCE [LARGE SCALE GENOMIC DNA]</scope>
    <source>
        <strain evidence="2">CG11_big_fil_rev_8_21_14_0_20_39_10</strain>
    </source>
</reference>
<dbReference type="EMBL" id="PCWW01000060">
    <property type="protein sequence ID" value="PIR13064.1"/>
    <property type="molecule type" value="Genomic_DNA"/>
</dbReference>
<dbReference type="AlphaFoldDB" id="A0A2M6K8S4"/>
<dbReference type="CDD" id="cd03801">
    <property type="entry name" value="GT4_PimA-like"/>
    <property type="match status" value="1"/>
</dbReference>
<dbReference type="InterPro" id="IPR001296">
    <property type="entry name" value="Glyco_trans_1"/>
</dbReference>
<feature type="domain" description="Glycosyl transferase family 1" evidence="1">
    <location>
        <begin position="209"/>
        <end position="387"/>
    </location>
</feature>
<dbReference type="GO" id="GO:0016757">
    <property type="term" value="F:glycosyltransferase activity"/>
    <property type="evidence" value="ECO:0007669"/>
    <property type="project" value="InterPro"/>
</dbReference>
<organism evidence="2 3">
    <name type="scientific">Candidatus Falkowbacteria bacterium CG11_big_fil_rev_8_21_14_0_20_39_10</name>
    <dbReference type="NCBI Taxonomy" id="1974570"/>
    <lineage>
        <taxon>Bacteria</taxon>
        <taxon>Candidatus Falkowiibacteriota</taxon>
    </lineage>
</organism>
<comment type="caution">
    <text evidence="2">The sequence shown here is derived from an EMBL/GenBank/DDBJ whole genome shotgun (WGS) entry which is preliminary data.</text>
</comment>
<dbReference type="PANTHER" id="PTHR12526">
    <property type="entry name" value="GLYCOSYLTRANSFERASE"/>
    <property type="match status" value="1"/>
</dbReference>
<dbReference type="SUPFAM" id="SSF53756">
    <property type="entry name" value="UDP-Glycosyltransferase/glycogen phosphorylase"/>
    <property type="match status" value="1"/>
</dbReference>
<dbReference type="Gene3D" id="3.40.50.2000">
    <property type="entry name" value="Glycogen Phosphorylase B"/>
    <property type="match status" value="2"/>
</dbReference>